<dbReference type="RefSeq" id="WP_074880176.1">
    <property type="nucleotide sequence ID" value="NZ_FORC01000001.1"/>
</dbReference>
<name>A0A1I3GT09_9GAMM</name>
<sequence length="112" mass="13536">MKLLNRSAITVFGTEVFLEWVKKVCPELHRWNLNSLNHHPNVYLVEVEDQNCWGDCFETHYKTIFENEIADYIRHDEESPAISLELFRCWFKYEYHEAVHDLDNEKIEAFDE</sequence>
<protein>
    <submittedName>
        <fullName evidence="1">Uncharacterized protein</fullName>
    </submittedName>
</protein>
<dbReference type="EMBL" id="FORC01000001">
    <property type="protein sequence ID" value="SFI26526.1"/>
    <property type="molecule type" value="Genomic_DNA"/>
</dbReference>
<evidence type="ECO:0000313" key="1">
    <source>
        <dbReference type="EMBL" id="SFI26526.1"/>
    </source>
</evidence>
<evidence type="ECO:0000313" key="2">
    <source>
        <dbReference type="Proteomes" id="UP000183018"/>
    </source>
</evidence>
<accession>A0A1I3GT09</accession>
<dbReference type="AlphaFoldDB" id="A0A1I3GT09"/>
<dbReference type="Proteomes" id="UP000183018">
    <property type="component" value="Unassembled WGS sequence"/>
</dbReference>
<gene>
    <name evidence="1" type="ORF">SAMN05216602_0333</name>
</gene>
<reference evidence="2" key="1">
    <citation type="submission" date="2016-10" db="EMBL/GenBank/DDBJ databases">
        <authorList>
            <person name="Varghese N."/>
            <person name="Submissions S."/>
        </authorList>
    </citation>
    <scope>NUCLEOTIDE SEQUENCE [LARGE SCALE GENOMIC DNA]</scope>
    <source>
        <strain evidence="2">LMG 22563</strain>
    </source>
</reference>
<keyword evidence="2" id="KW-1185">Reference proteome</keyword>
<proteinExistence type="predicted"/>
<dbReference type="OrthoDB" id="5737962at2"/>
<dbReference type="STRING" id="289370.SAMN05216602_0333"/>
<organism evidence="1 2">
    <name type="scientific">Phytopseudomonas argentinensis</name>
    <dbReference type="NCBI Taxonomy" id="289370"/>
    <lineage>
        <taxon>Bacteria</taxon>
        <taxon>Pseudomonadati</taxon>
        <taxon>Pseudomonadota</taxon>
        <taxon>Gammaproteobacteria</taxon>
        <taxon>Pseudomonadales</taxon>
        <taxon>Pseudomonadaceae</taxon>
        <taxon>Phytopseudomonas</taxon>
    </lineage>
</organism>